<gene>
    <name evidence="2" type="ORF">dnm_019620</name>
</gene>
<organism evidence="2 3">
    <name type="scientific">Desulfonema magnum</name>
    <dbReference type="NCBI Taxonomy" id="45655"/>
    <lineage>
        <taxon>Bacteria</taxon>
        <taxon>Pseudomonadati</taxon>
        <taxon>Thermodesulfobacteriota</taxon>
        <taxon>Desulfobacteria</taxon>
        <taxon>Desulfobacterales</taxon>
        <taxon>Desulfococcaceae</taxon>
        <taxon>Desulfonema</taxon>
    </lineage>
</organism>
<proteinExistence type="predicted"/>
<feature type="region of interest" description="Disordered" evidence="1">
    <location>
        <begin position="1"/>
        <end position="37"/>
    </location>
</feature>
<reference evidence="2" key="1">
    <citation type="journal article" date="2021" name="Microb. Physiol.">
        <title>Proteogenomic Insights into the Physiology of Marine, Sulfate-Reducing, Filamentous Desulfonema limicola and Desulfonema magnum.</title>
        <authorList>
            <person name="Schnaars V."/>
            <person name="Wohlbrand L."/>
            <person name="Scheve S."/>
            <person name="Hinrichs C."/>
            <person name="Reinhardt R."/>
            <person name="Rabus R."/>
        </authorList>
    </citation>
    <scope>NUCLEOTIDE SEQUENCE</scope>
    <source>
        <strain evidence="2">4be13</strain>
    </source>
</reference>
<evidence type="ECO:0000313" key="2">
    <source>
        <dbReference type="EMBL" id="QTA85945.1"/>
    </source>
</evidence>
<keyword evidence="3" id="KW-1185">Reference proteome</keyword>
<protein>
    <submittedName>
        <fullName evidence="2">Uncharacterized protein</fullName>
    </submittedName>
</protein>
<dbReference type="EMBL" id="CP061800">
    <property type="protein sequence ID" value="QTA85945.1"/>
    <property type="molecule type" value="Genomic_DNA"/>
</dbReference>
<evidence type="ECO:0000256" key="1">
    <source>
        <dbReference type="SAM" id="MobiDB-lite"/>
    </source>
</evidence>
<accession>A0A975BIX3</accession>
<dbReference type="AlphaFoldDB" id="A0A975BIX3"/>
<evidence type="ECO:0000313" key="3">
    <source>
        <dbReference type="Proteomes" id="UP000663722"/>
    </source>
</evidence>
<name>A0A975BIX3_9BACT</name>
<dbReference type="KEGG" id="dmm:dnm_019620"/>
<sequence length="37" mass="4091">MVGQQSCKGSDESRSVTEYQDTESHSSVLVQGRPKCF</sequence>
<dbReference type="Proteomes" id="UP000663722">
    <property type="component" value="Chromosome"/>
</dbReference>